<dbReference type="Pfam" id="PF00008">
    <property type="entry name" value="EGF"/>
    <property type="match status" value="1"/>
</dbReference>
<keyword evidence="4" id="KW-0812">Transmembrane</keyword>
<evidence type="ECO:0000256" key="5">
    <source>
        <dbReference type="SAM" id="SignalP"/>
    </source>
</evidence>
<dbReference type="SUPFAM" id="SSF52058">
    <property type="entry name" value="L domain-like"/>
    <property type="match status" value="1"/>
</dbReference>
<dbReference type="InterPro" id="IPR026906">
    <property type="entry name" value="LRR_5"/>
</dbReference>
<dbReference type="PROSITE" id="PS51450">
    <property type="entry name" value="LRR"/>
    <property type="match status" value="1"/>
</dbReference>
<dbReference type="Gene3D" id="3.80.10.10">
    <property type="entry name" value="Ribonuclease Inhibitor"/>
    <property type="match status" value="1"/>
</dbReference>
<dbReference type="EMBL" id="GG666456">
    <property type="protein sequence ID" value="EEN69136.1"/>
    <property type="molecule type" value="Genomic_DNA"/>
</dbReference>
<proteinExistence type="predicted"/>
<dbReference type="OrthoDB" id="694479at2759"/>
<dbReference type="GO" id="GO:0008076">
    <property type="term" value="C:voltage-gated potassium channel complex"/>
    <property type="evidence" value="ECO:0000318"/>
    <property type="project" value="GO_Central"/>
</dbReference>
<keyword evidence="2" id="KW-1015">Disulfide bond</keyword>
<dbReference type="InterPro" id="IPR032675">
    <property type="entry name" value="LRR_dom_sf"/>
</dbReference>
<dbReference type="GO" id="GO:0044325">
    <property type="term" value="F:transmembrane transporter binding"/>
    <property type="evidence" value="ECO:0000318"/>
    <property type="project" value="GO_Central"/>
</dbReference>
<dbReference type="Pfam" id="PF13306">
    <property type="entry name" value="LRR_5"/>
    <property type="match status" value="1"/>
</dbReference>
<keyword evidence="2" id="KW-0245">EGF-like domain</keyword>
<comment type="caution">
    <text evidence="2">Lacks conserved residue(s) required for the propagation of feature annotation.</text>
</comment>
<dbReference type="GeneID" id="118420627"/>
<evidence type="ECO:0000313" key="8">
    <source>
        <dbReference type="Proteomes" id="UP000001554"/>
    </source>
</evidence>
<reference evidence="7" key="1">
    <citation type="journal article" date="2008" name="Nature">
        <title>The amphioxus genome and the evolution of the chordate karyotype.</title>
        <authorList>
            <consortium name="US DOE Joint Genome Institute (JGI-PGF)"/>
            <person name="Putnam N.H."/>
            <person name="Butts T."/>
            <person name="Ferrier D.E.K."/>
            <person name="Furlong R.F."/>
            <person name="Hellsten U."/>
            <person name="Kawashima T."/>
            <person name="Robinson-Rechavi M."/>
            <person name="Shoguchi E."/>
            <person name="Terry A."/>
            <person name="Yu J.-K."/>
            <person name="Benito-Gutierrez E.L."/>
            <person name="Dubchak I."/>
            <person name="Garcia-Fernandez J."/>
            <person name="Gibson-Brown J.J."/>
            <person name="Grigoriev I.V."/>
            <person name="Horton A.C."/>
            <person name="de Jong P.J."/>
            <person name="Jurka J."/>
            <person name="Kapitonov V.V."/>
            <person name="Kohara Y."/>
            <person name="Kuroki Y."/>
            <person name="Lindquist E."/>
            <person name="Lucas S."/>
            <person name="Osoegawa K."/>
            <person name="Pennacchio L.A."/>
            <person name="Salamov A.A."/>
            <person name="Satou Y."/>
            <person name="Sauka-Spengler T."/>
            <person name="Schmutz J."/>
            <person name="Shin-I T."/>
            <person name="Toyoda A."/>
            <person name="Bronner-Fraser M."/>
            <person name="Fujiyama A."/>
            <person name="Holland L.Z."/>
            <person name="Holland P.W.H."/>
            <person name="Satoh N."/>
            <person name="Rokhsar D.S."/>
        </authorList>
    </citation>
    <scope>NUCLEOTIDE SEQUENCE [LARGE SCALE GENOMIC DNA]</scope>
    <source>
        <strain evidence="7">S238N-H82</strain>
        <tissue evidence="7">Testes</tissue>
    </source>
</reference>
<feature type="domain" description="EGF-like" evidence="6">
    <location>
        <begin position="363"/>
        <end position="399"/>
    </location>
</feature>
<feature type="signal peptide" evidence="5">
    <location>
        <begin position="1"/>
        <end position="24"/>
    </location>
</feature>
<keyword evidence="8" id="KW-1185">Reference proteome</keyword>
<dbReference type="AlphaFoldDB" id="C3XR18"/>
<protein>
    <submittedName>
        <fullName evidence="9 10">Vasorin-like</fullName>
    </submittedName>
</protein>
<name>C3XR18_BRAFL</name>
<organism>
    <name type="scientific">Branchiostoma floridae</name>
    <name type="common">Florida lancelet</name>
    <name type="synonym">Amphioxus</name>
    <dbReference type="NCBI Taxonomy" id="7739"/>
    <lineage>
        <taxon>Eukaryota</taxon>
        <taxon>Metazoa</taxon>
        <taxon>Chordata</taxon>
        <taxon>Cephalochordata</taxon>
        <taxon>Leptocardii</taxon>
        <taxon>Amphioxiformes</taxon>
        <taxon>Branchiostomatidae</taxon>
        <taxon>Branchiostoma</taxon>
    </lineage>
</organism>
<dbReference type="eggNOG" id="KOG0619">
    <property type="taxonomic scope" value="Eukaryota"/>
</dbReference>
<evidence type="ECO:0000313" key="9">
    <source>
        <dbReference type="RefSeq" id="XP_035683368.1"/>
    </source>
</evidence>
<sequence>MWPSSAVVLTTAYHLLLIVRQNVAQEDDLSTESPLSESTSVPPLAEPVATTAMVMPTVDQPVVVKPAAPAPTQTPFRRLLPTKPHPTRPDDAEPWEITCPSYCVCTKRWHHYLEMKVRHLRCEFWSTGSTYPEEYPGTTESARIKVHGLDTLPLSVFQGISTSEVIILEIVQNPDLTSIPKNAFKPFRALGYLDLSENNLKEIQPSLFVGAQYMDKLYLQGNSINKLYPNSFRGLGRLDTLNLEGAVDMNLPEGLLKPLQWLMYLNLANNPKLTNLPSDTFSYQWNLQTLLLQFSGVKNPDEELFKPLNNLRHLEIDEDQLNSWDPDVLLSIESLETLEVHSAPGNSTSHVWDAALHYEGKWHFDVCPEDPCINDGICFVSAHRQQCECPTPRAGATCQSLHPGLLFLIVVVILAILVAVAIPIYRAATKKKPEPPPPKPKPIILEPESEEEDDFMQSKPDEDPEM</sequence>
<reference evidence="9 10" key="3">
    <citation type="submission" date="2025-04" db="UniProtKB">
        <authorList>
            <consortium name="RefSeq"/>
        </authorList>
    </citation>
    <scope>IDENTIFICATION</scope>
    <source>
        <strain evidence="9 10">S238N-H82</strain>
        <tissue evidence="9 10">Testes</tissue>
    </source>
</reference>
<evidence type="ECO:0000256" key="2">
    <source>
        <dbReference type="PROSITE-ProRule" id="PRU00076"/>
    </source>
</evidence>
<dbReference type="PANTHER" id="PTHR24373:SF391">
    <property type="entry name" value="AGAP006644-PA"/>
    <property type="match status" value="1"/>
</dbReference>
<dbReference type="Proteomes" id="UP000001554">
    <property type="component" value="Chromosome 1"/>
</dbReference>
<dbReference type="OMA" id="WHYYLET"/>
<dbReference type="InterPro" id="IPR050328">
    <property type="entry name" value="Dev_Immune_Receptor"/>
</dbReference>
<dbReference type="InParanoid" id="C3XR18"/>
<dbReference type="KEGG" id="bfo:118420627"/>
<dbReference type="Pfam" id="PF13855">
    <property type="entry name" value="LRR_8"/>
    <property type="match status" value="1"/>
</dbReference>
<gene>
    <name evidence="9 10" type="primary">LOC118420627</name>
    <name evidence="7" type="ORF">BRAFLDRAFT_120234</name>
</gene>
<dbReference type="Gene3D" id="2.10.25.10">
    <property type="entry name" value="Laminin"/>
    <property type="match status" value="1"/>
</dbReference>
<reference evidence="8" key="2">
    <citation type="journal article" date="2020" name="Nat. Ecol. Evol.">
        <title>Deeply conserved synteny resolves early events in vertebrate evolution.</title>
        <authorList>
            <person name="Simakov O."/>
            <person name="Marletaz F."/>
            <person name="Yue J.X."/>
            <person name="O'Connell B."/>
            <person name="Jenkins J."/>
            <person name="Brandt A."/>
            <person name="Calef R."/>
            <person name="Tung C.H."/>
            <person name="Huang T.K."/>
            <person name="Schmutz J."/>
            <person name="Satoh N."/>
            <person name="Yu J.K."/>
            <person name="Putnam N.H."/>
            <person name="Green R.E."/>
            <person name="Rokhsar D.S."/>
        </authorList>
    </citation>
    <scope>NUCLEOTIDE SEQUENCE [LARGE SCALE GENOMIC DNA]</scope>
    <source>
        <strain evidence="8">S238N-H82</strain>
    </source>
</reference>
<keyword evidence="1 5" id="KW-0732">Signal</keyword>
<dbReference type="RefSeq" id="XP_035683379.1">
    <property type="nucleotide sequence ID" value="XM_035827486.1"/>
</dbReference>
<dbReference type="InterPro" id="IPR001611">
    <property type="entry name" value="Leu-rich_rpt"/>
</dbReference>
<feature type="transmembrane region" description="Helical" evidence="4">
    <location>
        <begin position="405"/>
        <end position="425"/>
    </location>
</feature>
<keyword evidence="4" id="KW-1133">Transmembrane helix</keyword>
<evidence type="ECO:0000313" key="10">
    <source>
        <dbReference type="RefSeq" id="XP_035683379.1"/>
    </source>
</evidence>
<dbReference type="STRING" id="7739.C3XR18"/>
<keyword evidence="4" id="KW-0472">Membrane</keyword>
<dbReference type="GO" id="GO:0005249">
    <property type="term" value="F:voltage-gated potassium channel activity"/>
    <property type="evidence" value="ECO:0000318"/>
    <property type="project" value="GO_Central"/>
</dbReference>
<evidence type="ECO:0000256" key="1">
    <source>
        <dbReference type="ARBA" id="ARBA00022729"/>
    </source>
</evidence>
<feature type="disulfide bond" evidence="2">
    <location>
        <begin position="389"/>
        <end position="398"/>
    </location>
</feature>
<feature type="chain" id="PRO_5044729096" evidence="5">
    <location>
        <begin position="25"/>
        <end position="466"/>
    </location>
</feature>
<dbReference type="PROSITE" id="PS50026">
    <property type="entry name" value="EGF_3"/>
    <property type="match status" value="1"/>
</dbReference>
<dbReference type="PANTHER" id="PTHR24373">
    <property type="entry name" value="SLIT RELATED LEUCINE-RICH REPEAT NEURONAL PROTEIN"/>
    <property type="match status" value="1"/>
</dbReference>
<dbReference type="RefSeq" id="XP_035683368.1">
    <property type="nucleotide sequence ID" value="XM_035827475.1"/>
</dbReference>
<evidence type="ECO:0000256" key="3">
    <source>
        <dbReference type="SAM" id="MobiDB-lite"/>
    </source>
</evidence>
<dbReference type="SUPFAM" id="SSF57196">
    <property type="entry name" value="EGF/Laminin"/>
    <property type="match status" value="1"/>
</dbReference>
<dbReference type="InterPro" id="IPR000742">
    <property type="entry name" value="EGF"/>
</dbReference>
<dbReference type="PROSITE" id="PS00022">
    <property type="entry name" value="EGF_1"/>
    <property type="match status" value="1"/>
</dbReference>
<dbReference type="GO" id="GO:0099104">
    <property type="term" value="F:potassium channel activator activity"/>
    <property type="evidence" value="ECO:0000318"/>
    <property type="project" value="GO_Central"/>
</dbReference>
<evidence type="ECO:0000256" key="4">
    <source>
        <dbReference type="SAM" id="Phobius"/>
    </source>
</evidence>
<evidence type="ECO:0000313" key="7">
    <source>
        <dbReference type="EMBL" id="EEN69136.1"/>
    </source>
</evidence>
<evidence type="ECO:0000259" key="6">
    <source>
        <dbReference type="PROSITE" id="PS50026"/>
    </source>
</evidence>
<accession>C3XR18</accession>
<feature type="region of interest" description="Disordered" evidence="3">
    <location>
        <begin position="429"/>
        <end position="466"/>
    </location>
</feature>